<keyword evidence="2" id="KW-0446">Lipid-binding</keyword>
<dbReference type="PROSITE" id="PS00213">
    <property type="entry name" value="LIPOCALIN"/>
    <property type="match status" value="1"/>
</dbReference>
<evidence type="ECO:0000259" key="3">
    <source>
        <dbReference type="Pfam" id="PF08212"/>
    </source>
</evidence>
<gene>
    <name evidence="4" type="ORF">H9646_00810</name>
</gene>
<dbReference type="Proteomes" id="UP000634919">
    <property type="component" value="Unassembled WGS sequence"/>
</dbReference>
<dbReference type="CDD" id="cd19438">
    <property type="entry name" value="lipocalin_Blc-like"/>
    <property type="match status" value="1"/>
</dbReference>
<evidence type="ECO:0000313" key="4">
    <source>
        <dbReference type="EMBL" id="MBD7959011.1"/>
    </source>
</evidence>
<accession>A0ABR8S6D3</accession>
<comment type="subcellular location">
    <subcellularLocation>
        <location evidence="2">Cell outer membrane</location>
    </subcellularLocation>
</comment>
<sequence length="160" mass="17878">MAAGCAVSVPAHIQPISNFDAARYAGTWYEIARIDHRFEKGLINTSASYALNGDGTLKVINRGFNPETKEWKQVEGKARFLGDSSVAALKVSFFGPFYGGYNVVSLDEQYQTAVVIGQDARYFWLLSRSKTMPAEQMHRLLQKAQAMQVDLNRVILVQQD</sequence>
<evidence type="ECO:0000313" key="5">
    <source>
        <dbReference type="Proteomes" id="UP000634919"/>
    </source>
</evidence>
<dbReference type="InterPro" id="IPR012674">
    <property type="entry name" value="Calycin"/>
</dbReference>
<dbReference type="PANTHER" id="PTHR10612">
    <property type="entry name" value="APOLIPOPROTEIN D"/>
    <property type="match status" value="1"/>
</dbReference>
<reference evidence="4 5" key="1">
    <citation type="submission" date="2020-08" db="EMBL/GenBank/DDBJ databases">
        <title>A Genomic Blueprint of the Chicken Gut Microbiome.</title>
        <authorList>
            <person name="Gilroy R."/>
            <person name="Ravi A."/>
            <person name="Getino M."/>
            <person name="Pursley I."/>
            <person name="Horton D.L."/>
            <person name="Alikhan N.-F."/>
            <person name="Baker D."/>
            <person name="Gharbi K."/>
            <person name="Hall N."/>
            <person name="Watson M."/>
            <person name="Adriaenssens E.M."/>
            <person name="Foster-Nyarko E."/>
            <person name="Jarju S."/>
            <person name="Secka A."/>
            <person name="Antonio M."/>
            <person name="Oren A."/>
            <person name="Chaudhuri R."/>
            <person name="La Ragione R.M."/>
            <person name="Hildebrand F."/>
            <person name="Pallen M.J."/>
        </authorList>
    </citation>
    <scope>NUCLEOTIDE SEQUENCE [LARGE SCALE GENOMIC DNA]</scope>
    <source>
        <strain evidence="4 5">Sa2CVA6</strain>
    </source>
</reference>
<organism evidence="4 5">
    <name type="scientific">Comamonas avium</name>
    <dbReference type="NCBI Taxonomy" id="2762231"/>
    <lineage>
        <taxon>Bacteria</taxon>
        <taxon>Pseudomonadati</taxon>
        <taxon>Pseudomonadota</taxon>
        <taxon>Betaproteobacteria</taxon>
        <taxon>Burkholderiales</taxon>
        <taxon>Comamonadaceae</taxon>
        <taxon>Comamonas</taxon>
    </lineage>
</organism>
<dbReference type="InterPro" id="IPR002446">
    <property type="entry name" value="Lipocalin_bac"/>
</dbReference>
<dbReference type="PRINTS" id="PR01171">
    <property type="entry name" value="BCTLIPOCALIN"/>
</dbReference>
<dbReference type="InterPro" id="IPR047202">
    <property type="entry name" value="Lipocalin_Blc-like_dom"/>
</dbReference>
<keyword evidence="2" id="KW-0998">Cell outer membrane</keyword>
<comment type="caution">
    <text evidence="4">The sequence shown here is derived from an EMBL/GenBank/DDBJ whole genome shotgun (WGS) entry which is preliminary data.</text>
</comment>
<comment type="function">
    <text evidence="2">Involved in the storage or transport of lipids necessary for membrane maintenance under stressful conditions. Displays a binding preference for lysophospholipids.</text>
</comment>
<protein>
    <recommendedName>
        <fullName evidence="2">Outer membrane lipoprotein Blc</fullName>
    </recommendedName>
</protein>
<dbReference type="EMBL" id="JACSQK010000001">
    <property type="protein sequence ID" value="MBD7959011.1"/>
    <property type="molecule type" value="Genomic_DNA"/>
</dbReference>
<comment type="similarity">
    <text evidence="1 2">Belongs to the calycin superfamily. Lipocalin family.</text>
</comment>
<dbReference type="PIRSF" id="PIRSF036893">
    <property type="entry name" value="Lipocalin_ApoD"/>
    <property type="match status" value="1"/>
</dbReference>
<dbReference type="Pfam" id="PF08212">
    <property type="entry name" value="Lipocalin_2"/>
    <property type="match status" value="1"/>
</dbReference>
<keyword evidence="2" id="KW-0449">Lipoprotein</keyword>
<evidence type="ECO:0000256" key="1">
    <source>
        <dbReference type="ARBA" id="ARBA00006889"/>
    </source>
</evidence>
<dbReference type="InterPro" id="IPR022272">
    <property type="entry name" value="Lipocalin_CS"/>
</dbReference>
<proteinExistence type="inferred from homology"/>
<evidence type="ECO:0000256" key="2">
    <source>
        <dbReference type="PIRNR" id="PIRNR036893"/>
    </source>
</evidence>
<comment type="subunit">
    <text evidence="2">Homodimer.</text>
</comment>
<name>A0ABR8S6D3_9BURK</name>
<keyword evidence="2" id="KW-0472">Membrane</keyword>
<dbReference type="Gene3D" id="2.40.128.20">
    <property type="match status" value="1"/>
</dbReference>
<dbReference type="InterPro" id="IPR000566">
    <property type="entry name" value="Lipocln_cytosolic_FA-bd_dom"/>
</dbReference>
<keyword evidence="5" id="KW-1185">Reference proteome</keyword>
<dbReference type="SUPFAM" id="SSF50814">
    <property type="entry name" value="Lipocalins"/>
    <property type="match status" value="1"/>
</dbReference>
<feature type="domain" description="Lipocalin/cytosolic fatty-acid binding" evidence="3">
    <location>
        <begin position="20"/>
        <end position="159"/>
    </location>
</feature>
<dbReference type="InterPro" id="IPR022271">
    <property type="entry name" value="Lipocalin_ApoD"/>
</dbReference>
<dbReference type="PANTHER" id="PTHR10612:SF34">
    <property type="entry name" value="APOLIPOPROTEIN D"/>
    <property type="match status" value="1"/>
</dbReference>